<dbReference type="PRINTS" id="PR00507">
    <property type="entry name" value="N12N6MTFRASE"/>
</dbReference>
<dbReference type="Proteomes" id="UP001225316">
    <property type="component" value="Unassembled WGS sequence"/>
</dbReference>
<evidence type="ECO:0000256" key="1">
    <source>
        <dbReference type="ARBA" id="ARBA00004496"/>
    </source>
</evidence>
<reference evidence="7 8" key="1">
    <citation type="submission" date="2023-04" db="EMBL/GenBank/DDBJ databases">
        <title>A novel bacteria isolated from coastal sediment.</title>
        <authorList>
            <person name="Liu X.-J."/>
            <person name="Du Z.-J."/>
        </authorList>
    </citation>
    <scope>NUCLEOTIDE SEQUENCE [LARGE SCALE GENOMIC DNA]</scope>
    <source>
        <strain evidence="7 8">SDUM461003</strain>
    </source>
</reference>
<name>A0ABU1AYN0_9BACT</name>
<dbReference type="InterPro" id="IPR000241">
    <property type="entry name" value="RlmKL-like_Mtase"/>
</dbReference>
<feature type="domain" description="Ribosomal RNA large subunit methyltransferase K/L-like methyltransferase" evidence="6">
    <location>
        <begin position="343"/>
        <end position="486"/>
    </location>
</feature>
<dbReference type="GO" id="GO:0032259">
    <property type="term" value="P:methylation"/>
    <property type="evidence" value="ECO:0007669"/>
    <property type="project" value="UniProtKB-KW"/>
</dbReference>
<accession>A0ABU1AYN0</accession>
<dbReference type="InterPro" id="IPR016024">
    <property type="entry name" value="ARM-type_fold"/>
</dbReference>
<evidence type="ECO:0000256" key="2">
    <source>
        <dbReference type="ARBA" id="ARBA00022490"/>
    </source>
</evidence>
<evidence type="ECO:0000313" key="7">
    <source>
        <dbReference type="EMBL" id="MDQ8209266.1"/>
    </source>
</evidence>
<dbReference type="PROSITE" id="PS01261">
    <property type="entry name" value="UPF0020"/>
    <property type="match status" value="1"/>
</dbReference>
<sequence length="525" mass="58483">MKSSTNPAKEVYKQLRTESWETLWEREVPLFNAGNSESRLARVGLIRAIGVVALEKATQAQRQQAREWLTSLLQDPEEKIRRYALNALPKLGERSQSEKAVLELLDQPKAERGEREVKNLSQTLSKIGGEATLKKLAELHGEHEALHVAEQKVKAQLARKETPASIRLDAKIKETRKLRIHLRTRRGMELLLRDELQAHPKLKSRFKIVRTSPGCVALAALRPFTLAELYQLRCFGSVNFVLGVVPDGEAQHTEAIAKVIASESTQLLCRKLTEGQPRYRLQFMRAKVPPRKVQAIVNAAFALCPELLNDPRKSPWAVEIFPEKVGQSVELRPRVLPDPRFSYRVDDVPASTHPPLAAAMAQMAGIQSDEIIWDPFCGSGLELIECARLNSAASIIANDIDGPAIEIARKNFESAGISSDRIALSRGDFRNYVKVTGIQPASVSLIIANPPLGRRVRIEDLKGLISEFYQIAAKTLRPGGRLVFINPLKLESPDPSLKLEARHRVDLGGFDCRVEHWVKAAAPSA</sequence>
<keyword evidence="4" id="KW-0808">Transferase</keyword>
<dbReference type="PANTHER" id="PTHR14911:SF13">
    <property type="entry name" value="TRNA (GUANINE(6)-N2)-METHYLTRANSFERASE THUMP3"/>
    <property type="match status" value="1"/>
</dbReference>
<evidence type="ECO:0000313" key="8">
    <source>
        <dbReference type="Proteomes" id="UP001225316"/>
    </source>
</evidence>
<evidence type="ECO:0000256" key="5">
    <source>
        <dbReference type="ARBA" id="ARBA00022694"/>
    </source>
</evidence>
<dbReference type="CDD" id="cd02440">
    <property type="entry name" value="AdoMet_MTases"/>
    <property type="match status" value="1"/>
</dbReference>
<dbReference type="RefSeq" id="WP_308952147.1">
    <property type="nucleotide sequence ID" value="NZ_JARXHW010000059.1"/>
</dbReference>
<evidence type="ECO:0000256" key="4">
    <source>
        <dbReference type="ARBA" id="ARBA00022679"/>
    </source>
</evidence>
<keyword evidence="2" id="KW-0963">Cytoplasm</keyword>
<keyword evidence="5" id="KW-0819">tRNA processing</keyword>
<comment type="caution">
    <text evidence="7">The sequence shown here is derived from an EMBL/GenBank/DDBJ whole genome shotgun (WGS) entry which is preliminary data.</text>
</comment>
<dbReference type="GO" id="GO:0008168">
    <property type="term" value="F:methyltransferase activity"/>
    <property type="evidence" value="ECO:0007669"/>
    <property type="project" value="UniProtKB-KW"/>
</dbReference>
<protein>
    <submittedName>
        <fullName evidence="7">Methyltransferase</fullName>
    </submittedName>
</protein>
<dbReference type="SUPFAM" id="SSF53335">
    <property type="entry name" value="S-adenosyl-L-methionine-dependent methyltransferases"/>
    <property type="match status" value="1"/>
</dbReference>
<evidence type="ECO:0000256" key="3">
    <source>
        <dbReference type="ARBA" id="ARBA00022603"/>
    </source>
</evidence>
<dbReference type="EMBL" id="JARXHW010000059">
    <property type="protein sequence ID" value="MDQ8209266.1"/>
    <property type="molecule type" value="Genomic_DNA"/>
</dbReference>
<proteinExistence type="predicted"/>
<keyword evidence="3 7" id="KW-0489">Methyltransferase</keyword>
<dbReference type="InterPro" id="IPR011989">
    <property type="entry name" value="ARM-like"/>
</dbReference>
<dbReference type="InterPro" id="IPR053943">
    <property type="entry name" value="RlmKL-like_Mtase_CS"/>
</dbReference>
<dbReference type="InterPro" id="IPR029063">
    <property type="entry name" value="SAM-dependent_MTases_sf"/>
</dbReference>
<dbReference type="Gene3D" id="3.40.50.150">
    <property type="entry name" value="Vaccinia Virus protein VP39"/>
    <property type="match status" value="1"/>
</dbReference>
<keyword evidence="8" id="KW-1185">Reference proteome</keyword>
<gene>
    <name evidence="7" type="ORF">QEH52_17195</name>
</gene>
<comment type="subcellular location">
    <subcellularLocation>
        <location evidence="1">Cytoplasm</location>
    </subcellularLocation>
</comment>
<organism evidence="7 8">
    <name type="scientific">Thalassobacterium maritimum</name>
    <dbReference type="NCBI Taxonomy" id="3041265"/>
    <lineage>
        <taxon>Bacteria</taxon>
        <taxon>Pseudomonadati</taxon>
        <taxon>Verrucomicrobiota</taxon>
        <taxon>Opitutia</taxon>
        <taxon>Puniceicoccales</taxon>
        <taxon>Coraliomargaritaceae</taxon>
        <taxon>Thalassobacterium</taxon>
    </lineage>
</organism>
<dbReference type="SUPFAM" id="SSF48371">
    <property type="entry name" value="ARM repeat"/>
    <property type="match status" value="1"/>
</dbReference>
<evidence type="ECO:0000259" key="6">
    <source>
        <dbReference type="Pfam" id="PF01170"/>
    </source>
</evidence>
<dbReference type="Pfam" id="PF01170">
    <property type="entry name" value="UPF0020"/>
    <property type="match status" value="1"/>
</dbReference>
<dbReference type="Gene3D" id="1.25.10.10">
    <property type="entry name" value="Leucine-rich Repeat Variant"/>
    <property type="match status" value="1"/>
</dbReference>
<dbReference type="PANTHER" id="PTHR14911">
    <property type="entry name" value="THUMP DOMAIN-CONTAINING"/>
    <property type="match status" value="1"/>
</dbReference>